<sequence>MSDSTDQLVTCTSGVDGRCSCSELKDFDVFIGRGLICIEMPSARDCPMEQVSRHRNSWESIGTDRVLERVTGRH</sequence>
<reference evidence="1 2" key="1">
    <citation type="journal article" date="2019" name="Commun. Biol.">
        <title>The bagworm genome reveals a unique fibroin gene that provides high tensile strength.</title>
        <authorList>
            <person name="Kono N."/>
            <person name="Nakamura H."/>
            <person name="Ohtoshi R."/>
            <person name="Tomita M."/>
            <person name="Numata K."/>
            <person name="Arakawa K."/>
        </authorList>
    </citation>
    <scope>NUCLEOTIDE SEQUENCE [LARGE SCALE GENOMIC DNA]</scope>
</reference>
<gene>
    <name evidence="1" type="ORF">EVAR_102109_1</name>
</gene>
<protein>
    <submittedName>
        <fullName evidence="1">Uncharacterized protein</fullName>
    </submittedName>
</protein>
<name>A0A4C1TZP4_EUMVA</name>
<dbReference type="Proteomes" id="UP000299102">
    <property type="component" value="Unassembled WGS sequence"/>
</dbReference>
<dbReference type="EMBL" id="BGZK01000109">
    <property type="protein sequence ID" value="GBP19561.1"/>
    <property type="molecule type" value="Genomic_DNA"/>
</dbReference>
<comment type="caution">
    <text evidence="1">The sequence shown here is derived from an EMBL/GenBank/DDBJ whole genome shotgun (WGS) entry which is preliminary data.</text>
</comment>
<keyword evidence="2" id="KW-1185">Reference proteome</keyword>
<proteinExistence type="predicted"/>
<evidence type="ECO:0000313" key="1">
    <source>
        <dbReference type="EMBL" id="GBP19561.1"/>
    </source>
</evidence>
<accession>A0A4C1TZP4</accession>
<evidence type="ECO:0000313" key="2">
    <source>
        <dbReference type="Proteomes" id="UP000299102"/>
    </source>
</evidence>
<dbReference type="AlphaFoldDB" id="A0A4C1TZP4"/>
<organism evidence="1 2">
    <name type="scientific">Eumeta variegata</name>
    <name type="common">Bagworm moth</name>
    <name type="synonym">Eumeta japonica</name>
    <dbReference type="NCBI Taxonomy" id="151549"/>
    <lineage>
        <taxon>Eukaryota</taxon>
        <taxon>Metazoa</taxon>
        <taxon>Ecdysozoa</taxon>
        <taxon>Arthropoda</taxon>
        <taxon>Hexapoda</taxon>
        <taxon>Insecta</taxon>
        <taxon>Pterygota</taxon>
        <taxon>Neoptera</taxon>
        <taxon>Endopterygota</taxon>
        <taxon>Lepidoptera</taxon>
        <taxon>Glossata</taxon>
        <taxon>Ditrysia</taxon>
        <taxon>Tineoidea</taxon>
        <taxon>Psychidae</taxon>
        <taxon>Oiketicinae</taxon>
        <taxon>Eumeta</taxon>
    </lineage>
</organism>